<dbReference type="PANTHER" id="PTHR10039">
    <property type="entry name" value="AMELOGENIN"/>
    <property type="match status" value="1"/>
</dbReference>
<dbReference type="EMBL" id="AMGY01000001">
    <property type="protein sequence ID" value="EXJ92044.1"/>
    <property type="molecule type" value="Genomic_DNA"/>
</dbReference>
<proteinExistence type="predicted"/>
<accession>W9ZC07</accession>
<dbReference type="STRING" id="1182542.W9ZC07"/>
<evidence type="ECO:0000259" key="2">
    <source>
        <dbReference type="Pfam" id="PF24883"/>
    </source>
</evidence>
<dbReference type="AlphaFoldDB" id="W9ZC07"/>
<sequence length="515" mass="58949">MARPDANISLSIKSGEADLTRRDEFQKLSDGQRAVVVQVLSSQRLLTNETIAQVKVSTSDIMTRLDQQDVESKQTMHMLSTDVPCFIGRSETNVRAHLSAQDLQLKASLAQHQAQLHYMQEEEQDALLNRLLDTLAFPEMNERRNMIEGRVGDFGTTYRWVFAADTYPVQKQALVEWLQSGVGVFWVNGKPGSGKSSLMDFIYNNLRKECIDKSIRIRWATPRPTRLLSFWFFRPASSPLLKSLQGFWRSLCFQILDVDQNLAVKIRENTDSTAPQSLRSALAKHGSQSRFWTDNELKSWFHYALQHSDFNYILLVDGLDEVDKGRQLLLDAIQSLSKSSPQIRICCSSRPEGPFRRAFEQCPSFQLQDLNYNDIMIACRHRLQGTRAIRFAGEIATRAEGVFLWAHMVAEDLRNAADHGDDEEDLNRRVQQSPREMHDLFTHLLERQDDYYAKHPKPYLRLIDFACRNGLVLSLLDLGVASQPLEDLLLVPEKPGDHYFSTLNDMVVGLEATLW</sequence>
<dbReference type="Proteomes" id="UP000019478">
    <property type="component" value="Unassembled WGS sequence"/>
</dbReference>
<gene>
    <name evidence="3" type="ORF">A1O3_00594</name>
</gene>
<feature type="domain" description="Nephrocystin 3-like N-terminal" evidence="2">
    <location>
        <begin position="170"/>
        <end position="350"/>
    </location>
</feature>
<dbReference type="PANTHER" id="PTHR10039:SF5">
    <property type="entry name" value="NACHT DOMAIN-CONTAINING PROTEIN"/>
    <property type="match status" value="1"/>
</dbReference>
<reference evidence="3 4" key="1">
    <citation type="submission" date="2013-03" db="EMBL/GenBank/DDBJ databases">
        <title>The Genome Sequence of Capronia epimyces CBS 606.96.</title>
        <authorList>
            <consortium name="The Broad Institute Genomics Platform"/>
            <person name="Cuomo C."/>
            <person name="de Hoog S."/>
            <person name="Gorbushina A."/>
            <person name="Walker B."/>
            <person name="Young S.K."/>
            <person name="Zeng Q."/>
            <person name="Gargeya S."/>
            <person name="Fitzgerald M."/>
            <person name="Haas B."/>
            <person name="Abouelleil A."/>
            <person name="Allen A.W."/>
            <person name="Alvarado L."/>
            <person name="Arachchi H.M."/>
            <person name="Berlin A.M."/>
            <person name="Chapman S.B."/>
            <person name="Gainer-Dewar J."/>
            <person name="Goldberg J."/>
            <person name="Griggs A."/>
            <person name="Gujja S."/>
            <person name="Hansen M."/>
            <person name="Howarth C."/>
            <person name="Imamovic A."/>
            <person name="Ireland A."/>
            <person name="Larimer J."/>
            <person name="McCowan C."/>
            <person name="Murphy C."/>
            <person name="Pearson M."/>
            <person name="Poon T.W."/>
            <person name="Priest M."/>
            <person name="Roberts A."/>
            <person name="Saif S."/>
            <person name="Shea T."/>
            <person name="Sisk P."/>
            <person name="Sykes S."/>
            <person name="Wortman J."/>
            <person name="Nusbaum C."/>
            <person name="Birren B."/>
        </authorList>
    </citation>
    <scope>NUCLEOTIDE SEQUENCE [LARGE SCALE GENOMIC DNA]</scope>
    <source>
        <strain evidence="3 4">CBS 606.96</strain>
    </source>
</reference>
<organism evidence="3 4">
    <name type="scientific">Capronia epimyces CBS 606.96</name>
    <dbReference type="NCBI Taxonomy" id="1182542"/>
    <lineage>
        <taxon>Eukaryota</taxon>
        <taxon>Fungi</taxon>
        <taxon>Dikarya</taxon>
        <taxon>Ascomycota</taxon>
        <taxon>Pezizomycotina</taxon>
        <taxon>Eurotiomycetes</taxon>
        <taxon>Chaetothyriomycetidae</taxon>
        <taxon>Chaetothyriales</taxon>
        <taxon>Herpotrichiellaceae</taxon>
        <taxon>Capronia</taxon>
    </lineage>
</organism>
<name>W9ZC07_9EURO</name>
<dbReference type="eggNOG" id="ENOG502SHWY">
    <property type="taxonomic scope" value="Eukaryota"/>
</dbReference>
<dbReference type="OrthoDB" id="443402at2759"/>
<dbReference type="Gene3D" id="3.40.50.300">
    <property type="entry name" value="P-loop containing nucleotide triphosphate hydrolases"/>
    <property type="match status" value="1"/>
</dbReference>
<dbReference type="SUPFAM" id="SSF52540">
    <property type="entry name" value="P-loop containing nucleoside triphosphate hydrolases"/>
    <property type="match status" value="1"/>
</dbReference>
<dbReference type="Pfam" id="PF24883">
    <property type="entry name" value="NPHP3_N"/>
    <property type="match status" value="1"/>
</dbReference>
<evidence type="ECO:0000313" key="4">
    <source>
        <dbReference type="Proteomes" id="UP000019478"/>
    </source>
</evidence>
<keyword evidence="4" id="KW-1185">Reference proteome</keyword>
<protein>
    <recommendedName>
        <fullName evidence="2">Nephrocystin 3-like N-terminal domain-containing protein</fullName>
    </recommendedName>
</protein>
<dbReference type="RefSeq" id="XP_007728934.1">
    <property type="nucleotide sequence ID" value="XM_007730744.1"/>
</dbReference>
<evidence type="ECO:0000313" key="3">
    <source>
        <dbReference type="EMBL" id="EXJ92044.1"/>
    </source>
</evidence>
<dbReference type="GeneID" id="19164734"/>
<dbReference type="InterPro" id="IPR027417">
    <property type="entry name" value="P-loop_NTPase"/>
</dbReference>
<keyword evidence="1" id="KW-0677">Repeat</keyword>
<dbReference type="HOGENOM" id="CLU_528911_0_0_1"/>
<dbReference type="InterPro" id="IPR056884">
    <property type="entry name" value="NPHP3-like_N"/>
</dbReference>
<comment type="caution">
    <text evidence="3">The sequence shown here is derived from an EMBL/GenBank/DDBJ whole genome shotgun (WGS) entry which is preliminary data.</text>
</comment>
<evidence type="ECO:0000256" key="1">
    <source>
        <dbReference type="ARBA" id="ARBA00022737"/>
    </source>
</evidence>